<organism evidence="1 2">
    <name type="scientific">Panagrolaimus sp. PS1159</name>
    <dbReference type="NCBI Taxonomy" id="55785"/>
    <lineage>
        <taxon>Eukaryota</taxon>
        <taxon>Metazoa</taxon>
        <taxon>Ecdysozoa</taxon>
        <taxon>Nematoda</taxon>
        <taxon>Chromadorea</taxon>
        <taxon>Rhabditida</taxon>
        <taxon>Tylenchina</taxon>
        <taxon>Panagrolaimomorpha</taxon>
        <taxon>Panagrolaimoidea</taxon>
        <taxon>Panagrolaimidae</taxon>
        <taxon>Panagrolaimus</taxon>
    </lineage>
</organism>
<protein>
    <submittedName>
        <fullName evidence="2">Uncharacterized protein</fullName>
    </submittedName>
</protein>
<sequence length="1646" mass="181205">MSSYRSGSVGRFDYPLGSGSSSRYRPSPASSSYSSSSSRYIPSSTATNPIGSSSIGGGGGSGISRSYRAASYDPFSSSSSGTVVTSYRSPYNRESGGGGGGGTDYRPSATTMSNSYSDYTSKSRFGGGASDRYGSGSGGGYKPSSSIMSSSYTSALPSSSILSSAATPTARYKGSTTTANFSSPRSTSYASGLSFEPTSTSSRYGGIPNRTSTIGMSSSTYTPSTPSSTSYYSRPRIDYRSQTPSSITREPPTISRFDREYRSMSRFDTKEPSVDRVEETFSKLYNRYVRSSDNKIKTPASSSSSSSTTSSNQNSPIVKKFISHSEAEEEEFSCESEPEAILRDDYTKSLLQKSKVEFTLPEKLNNDIKEKTPTPGTAAPNIISSSKSNAVTSSQKLAATATIEKSDKTIPIADVSPKQKIAQPPSSTTAALAATTKVTAAIKAPTLKEKTLDKGSTTKVIAAEKPISTPAIKAASSNPSSKISTAPTNSRSKSPAPVLTKASFEEKYKDLPKTEVKIEPKQIKGTSELDKLLRIAEFEKNPNKILSTSLPKVIQSAVKAGTPAPAKPIIERPVKASSEAPISATVKVKETIPAVVKTSKEKTPEPTKKVVSSSKEIKKEKTPEPSKTSIRKEKTPEPKLTAAKKETSEKHRSRSKSPAPPQPNRSRSKSPSVKSKSAAPAEKQTLASKRAQRRERTIEMEKYVNNKLEQAKAEQEAADKVTELPKVTSERKPPLLLVTQPSVPSTPISLSANISWNSSYPDGEGSESEWDEEDEEAEDEEFYSEDDYDFTISLPSTTGVPRGDLYPVDESSNRLRSITPYSDYDSEFEIPFIQPDSRNDSRGRVSQSNAAPPPIFLASVTYDGQDEWGSKNSADSDPDESQYFTVGSRLGVDSAGSRTYLSPIDFPYEEDEYLDNVDVGCTLTLLDKAAMKGSDEETDSEFYSEYSDEEYTEEEYSYYEDEEEEEYYTEEEIEEEVDEEWEDDIEMTASLYLPPTFKKSESLEPRSKTPEPIMTKSDVKKESTPVKKVEKAKTPEPSKTIVTKEKTPEPKKVAEIKKEKTPEPKKGEIKKEKTPEPSKTSVSKEKTPEPKKAETKISKEKTPEPSSKASLSTSTKTKTPEPTSKKENEIKKVEKAKTPEPSKTSITKEKTPEPKKATEIKKEKTPEPSKTVVRKEKTPEPKKIEIKSEAKPVVSKVDATKSVTKPSEALATATTATKPQPTSTTSAMPKTTAEDKSAIRKSTLNMAEIERKKAEEKQAEIDRQNARLSGAVTSMRDRFRDPTPPKATEKITYKRSKLLQAREEIRPKRVYAPIVKPVLNDEFDKQMEEIREKMKKGSHKLQREYTNLSKGINSEVDERKLKHLESKHKDLIGNTQTLLTKAEEEKKRFSSKNESEAEKRYRETMEKEEAKLRRLEEEKQKAMLVRPEPKRTVRRSKKKAEEEAAKAEGLTEPLIASKKEIESTKTEIPAPPAAPKIPPTSLIKKGEEAKPTTTAAIKAEGLKKPISTAASVKALTSFIPETKKDDSDLEFIAAAMAKKKPITVSESVMKSEAGGVASMLRRKAEKAASPIPNNEITEKSSPEKVERGPRRYSARRKTEEIIPPLKIESKQIRRIEAQKVWISELKDIDKIYKASELRDIKMTAVS</sequence>
<name>A0AC35F4J3_9BILA</name>
<proteinExistence type="predicted"/>
<reference evidence="2" key="1">
    <citation type="submission" date="2022-11" db="UniProtKB">
        <authorList>
            <consortium name="WormBaseParasite"/>
        </authorList>
    </citation>
    <scope>IDENTIFICATION</scope>
</reference>
<evidence type="ECO:0000313" key="1">
    <source>
        <dbReference type="Proteomes" id="UP000887580"/>
    </source>
</evidence>
<evidence type="ECO:0000313" key="2">
    <source>
        <dbReference type="WBParaSite" id="PS1159_v2.g13690.t1"/>
    </source>
</evidence>
<dbReference type="WBParaSite" id="PS1159_v2.g13690.t1">
    <property type="protein sequence ID" value="PS1159_v2.g13690.t1"/>
    <property type="gene ID" value="PS1159_v2.g13690"/>
</dbReference>
<accession>A0AC35F4J3</accession>
<dbReference type="Proteomes" id="UP000887580">
    <property type="component" value="Unplaced"/>
</dbReference>